<keyword evidence="1" id="KW-1133">Transmembrane helix</keyword>
<evidence type="ECO:0000313" key="2">
    <source>
        <dbReference type="EMBL" id="KAL2556676.1"/>
    </source>
</evidence>
<dbReference type="Pfam" id="PF04398">
    <property type="entry name" value="DUF538"/>
    <property type="match status" value="1"/>
</dbReference>
<sequence>MAIPRGVLSLIVPRSGLVTKTLHPFSKPQIPMASPAILCILFISLSLFIVSPAITAAASSPTVYEVLEEYDFPVGLLPKGVKSYELNSTTGKFKVYLNKTCSFTIAGYNLKYKSEITGTISTDKIKDLKGIQVKVLFFWLNIVEVTRDGDELEFSVGIASADFPLDSFYESPECSCGFDCDNGIVGKSGKFRFNFKPLPVSNTEAGVRVDLVREEVGGIRAEGGWWA</sequence>
<evidence type="ECO:0000256" key="1">
    <source>
        <dbReference type="SAM" id="Phobius"/>
    </source>
</evidence>
<keyword evidence="1" id="KW-0472">Membrane</keyword>
<dbReference type="PANTHER" id="PTHR31676">
    <property type="entry name" value="T31J12.3 PROTEIN-RELATED"/>
    <property type="match status" value="1"/>
</dbReference>
<proteinExistence type="predicted"/>
<protein>
    <recommendedName>
        <fullName evidence="4">DUF538 family protein</fullName>
    </recommendedName>
</protein>
<comment type="caution">
    <text evidence="2">The sequence shown here is derived from an EMBL/GenBank/DDBJ whole genome shotgun (WGS) entry which is preliminary data.</text>
</comment>
<gene>
    <name evidence="2" type="ORF">Fot_01415</name>
</gene>
<dbReference type="InterPro" id="IPR007493">
    <property type="entry name" value="DUF538"/>
</dbReference>
<organism evidence="2 3">
    <name type="scientific">Forsythia ovata</name>
    <dbReference type="NCBI Taxonomy" id="205694"/>
    <lineage>
        <taxon>Eukaryota</taxon>
        <taxon>Viridiplantae</taxon>
        <taxon>Streptophyta</taxon>
        <taxon>Embryophyta</taxon>
        <taxon>Tracheophyta</taxon>
        <taxon>Spermatophyta</taxon>
        <taxon>Magnoliopsida</taxon>
        <taxon>eudicotyledons</taxon>
        <taxon>Gunneridae</taxon>
        <taxon>Pentapetalae</taxon>
        <taxon>asterids</taxon>
        <taxon>lamiids</taxon>
        <taxon>Lamiales</taxon>
        <taxon>Oleaceae</taxon>
        <taxon>Forsythieae</taxon>
        <taxon>Forsythia</taxon>
    </lineage>
</organism>
<accession>A0ABD1X3W3</accession>
<name>A0ABD1X3W3_9LAMI</name>
<dbReference type="Gene3D" id="2.30.240.10">
    <property type="entry name" value="At5g01610-like"/>
    <property type="match status" value="1"/>
</dbReference>
<reference evidence="3" key="1">
    <citation type="submission" date="2024-07" db="EMBL/GenBank/DDBJ databases">
        <title>Two chromosome-level genome assemblies of Korean endemic species Abeliophyllum distichum and Forsythia ovata (Oleaceae).</title>
        <authorList>
            <person name="Jang H."/>
        </authorList>
    </citation>
    <scope>NUCLEOTIDE SEQUENCE [LARGE SCALE GENOMIC DNA]</scope>
</reference>
<dbReference type="PANTHER" id="PTHR31676:SF173">
    <property type="entry name" value="DUF538 DOMAIN-CONTAINING PROTEIN"/>
    <property type="match status" value="1"/>
</dbReference>
<keyword evidence="1" id="KW-0812">Transmembrane</keyword>
<dbReference type="Proteomes" id="UP001604277">
    <property type="component" value="Unassembled WGS sequence"/>
</dbReference>
<evidence type="ECO:0008006" key="4">
    <source>
        <dbReference type="Google" id="ProtNLM"/>
    </source>
</evidence>
<dbReference type="EMBL" id="JBFOLJ010000001">
    <property type="protein sequence ID" value="KAL2556676.1"/>
    <property type="molecule type" value="Genomic_DNA"/>
</dbReference>
<dbReference type="InterPro" id="IPR036758">
    <property type="entry name" value="At5g01610-like"/>
</dbReference>
<evidence type="ECO:0000313" key="3">
    <source>
        <dbReference type="Proteomes" id="UP001604277"/>
    </source>
</evidence>
<keyword evidence="3" id="KW-1185">Reference proteome</keyword>
<dbReference type="AlphaFoldDB" id="A0ABD1X3W3"/>
<feature type="transmembrane region" description="Helical" evidence="1">
    <location>
        <begin position="32"/>
        <end position="50"/>
    </location>
</feature>
<dbReference type="SUPFAM" id="SSF141562">
    <property type="entry name" value="At5g01610-like"/>
    <property type="match status" value="1"/>
</dbReference>